<keyword evidence="4 5" id="KW-0472">Membrane</keyword>
<keyword evidence="2 5" id="KW-0812">Transmembrane</keyword>
<dbReference type="AlphaFoldDB" id="A0A1I5VTP5"/>
<feature type="transmembrane region" description="Helical" evidence="5">
    <location>
        <begin position="195"/>
        <end position="216"/>
    </location>
</feature>
<evidence type="ECO:0000256" key="2">
    <source>
        <dbReference type="ARBA" id="ARBA00022692"/>
    </source>
</evidence>
<feature type="transmembrane region" description="Helical" evidence="5">
    <location>
        <begin position="264"/>
        <end position="283"/>
    </location>
</feature>
<gene>
    <name evidence="7" type="ORF">SAMN05421670_0960</name>
</gene>
<dbReference type="InterPro" id="IPR051328">
    <property type="entry name" value="T7SS_ABC-Transporter"/>
</dbReference>
<evidence type="ECO:0000256" key="4">
    <source>
        <dbReference type="ARBA" id="ARBA00023136"/>
    </source>
</evidence>
<name>A0A1I5VTP5_9BACI</name>
<evidence type="ECO:0000313" key="7">
    <source>
        <dbReference type="EMBL" id="SFQ10763.1"/>
    </source>
</evidence>
<proteinExistence type="predicted"/>
<accession>A0A1I5VTP5</accession>
<organism evidence="7 8">
    <name type="scientific">Psychrobacillus psychrotolerans</name>
    <dbReference type="NCBI Taxonomy" id="126156"/>
    <lineage>
        <taxon>Bacteria</taxon>
        <taxon>Bacillati</taxon>
        <taxon>Bacillota</taxon>
        <taxon>Bacilli</taxon>
        <taxon>Bacillales</taxon>
        <taxon>Bacillaceae</taxon>
        <taxon>Psychrobacillus</taxon>
    </lineage>
</organism>
<keyword evidence="8" id="KW-1185">Reference proteome</keyword>
<feature type="transmembrane region" description="Helical" evidence="5">
    <location>
        <begin position="237"/>
        <end position="258"/>
    </location>
</feature>
<dbReference type="RefSeq" id="WP_093534681.1">
    <property type="nucleotide sequence ID" value="NZ_FOXU01000001.1"/>
</dbReference>
<protein>
    <submittedName>
        <fullName evidence="7">ABC-2 family transporter protein</fullName>
    </submittedName>
</protein>
<dbReference type="OrthoDB" id="2406134at2"/>
<evidence type="ECO:0000256" key="1">
    <source>
        <dbReference type="ARBA" id="ARBA00004141"/>
    </source>
</evidence>
<evidence type="ECO:0000259" key="6">
    <source>
        <dbReference type="Pfam" id="PF12698"/>
    </source>
</evidence>
<dbReference type="GO" id="GO:0016020">
    <property type="term" value="C:membrane"/>
    <property type="evidence" value="ECO:0007669"/>
    <property type="project" value="UniProtKB-SubCell"/>
</dbReference>
<dbReference type="InterPro" id="IPR013525">
    <property type="entry name" value="ABC2_TM"/>
</dbReference>
<evidence type="ECO:0000313" key="8">
    <source>
        <dbReference type="Proteomes" id="UP000198734"/>
    </source>
</evidence>
<dbReference type="GO" id="GO:0140359">
    <property type="term" value="F:ABC-type transporter activity"/>
    <property type="evidence" value="ECO:0007669"/>
    <property type="project" value="InterPro"/>
</dbReference>
<dbReference type="EMBL" id="FOXU01000001">
    <property type="protein sequence ID" value="SFQ10763.1"/>
    <property type="molecule type" value="Genomic_DNA"/>
</dbReference>
<feature type="transmembrane region" description="Helical" evidence="5">
    <location>
        <begin position="295"/>
        <end position="312"/>
    </location>
</feature>
<dbReference type="Pfam" id="PF12698">
    <property type="entry name" value="ABC2_membrane_3"/>
    <property type="match status" value="1"/>
</dbReference>
<dbReference type="Gene3D" id="3.40.1710.10">
    <property type="entry name" value="abc type-2 transporter like domain"/>
    <property type="match status" value="1"/>
</dbReference>
<feature type="transmembrane region" description="Helical" evidence="5">
    <location>
        <begin position="352"/>
        <end position="372"/>
    </location>
</feature>
<dbReference type="Proteomes" id="UP000198734">
    <property type="component" value="Unassembled WGS sequence"/>
</dbReference>
<reference evidence="8" key="1">
    <citation type="submission" date="2016-10" db="EMBL/GenBank/DDBJ databases">
        <authorList>
            <person name="Varghese N."/>
            <person name="Submissions S."/>
        </authorList>
    </citation>
    <scope>NUCLEOTIDE SEQUENCE [LARGE SCALE GENOMIC DNA]</scope>
    <source>
        <strain evidence="8">DSM 11706</strain>
    </source>
</reference>
<dbReference type="PANTHER" id="PTHR43077:SF5">
    <property type="entry name" value="PHAGE INFECTION PROTEIN"/>
    <property type="match status" value="1"/>
</dbReference>
<comment type="subcellular location">
    <subcellularLocation>
        <location evidence="1">Membrane</location>
        <topology evidence="1">Multi-pass membrane protein</topology>
    </subcellularLocation>
</comment>
<evidence type="ECO:0000256" key="5">
    <source>
        <dbReference type="SAM" id="Phobius"/>
    </source>
</evidence>
<dbReference type="PANTHER" id="PTHR43077">
    <property type="entry name" value="TRANSPORT PERMEASE YVFS-RELATED"/>
    <property type="match status" value="1"/>
</dbReference>
<evidence type="ECO:0000256" key="3">
    <source>
        <dbReference type="ARBA" id="ARBA00022989"/>
    </source>
</evidence>
<sequence length="382" mass="41553">MRLFKEKLAWVAPIAVILIIALFSLNLFAQGDPKVKNLPIALITSDEGSHVDAVKEAIEQMSKGIDGEEPMLTFSSEKEADIEELFAQKEYYAALVIPEGYNDAVQNAMTSNTSATLKIYINQGFNMTGANFAKTALNGLVTQISDQYSTNLIGQLGDQQIDANQASVLVHPVVSEEKVFNAITTATANGSAPTLLAVPAWVGALIGGFIVFLATSSIYKKEMLTRKQTLRLMSGQVLFGVIIALFSGFTVATLAQIAGINMPSYFLVAFFVSFAAFCFYLLVSAITAWIGKPAITLFMVVMLLGMGVLMTPQEMLPSFFVNFIRPWVPIRFASEGLREIFYFGSGFYTGESFNTILGIGIAGLLIFLLSIFKPVRTKTSAK</sequence>
<keyword evidence="3 5" id="KW-1133">Transmembrane helix</keyword>
<feature type="domain" description="ABC-2 type transporter transmembrane" evidence="6">
    <location>
        <begin position="15"/>
        <end position="371"/>
    </location>
</feature>
<dbReference type="STRING" id="126156.SAMN05421670_0960"/>